<dbReference type="GeneID" id="36345151"/>
<proteinExistence type="predicted"/>
<evidence type="ECO:0000313" key="2">
    <source>
        <dbReference type="Proteomes" id="UP000019149"/>
    </source>
</evidence>
<gene>
    <name evidence="1" type="ORF">EGR_09436</name>
</gene>
<dbReference type="Proteomes" id="UP000019149">
    <property type="component" value="Unassembled WGS sequence"/>
</dbReference>
<comment type="caution">
    <text evidence="1">The sequence shown here is derived from an EMBL/GenBank/DDBJ whole genome shotgun (WGS) entry which is preliminary data.</text>
</comment>
<accession>W6U3P3</accession>
<dbReference type="EMBL" id="APAU02000147">
    <property type="protein sequence ID" value="EUB55723.1"/>
    <property type="molecule type" value="Genomic_DNA"/>
</dbReference>
<keyword evidence="2" id="KW-1185">Reference proteome</keyword>
<sequence length="79" mass="8571">MGWMDLSQWHTPLQFILGERYAPTLTEHRFELARLVAIVETLPSGKSSIATINFGIPSLAEGLGGYKHGLEVMSPSGSA</sequence>
<protein>
    <submittedName>
        <fullName evidence="1">Uncharacterized protein</fullName>
    </submittedName>
</protein>
<dbReference type="RefSeq" id="XP_024346919.1">
    <property type="nucleotide sequence ID" value="XM_024498685.1"/>
</dbReference>
<evidence type="ECO:0000313" key="1">
    <source>
        <dbReference type="EMBL" id="EUB55723.1"/>
    </source>
</evidence>
<name>W6U3P3_ECHGR</name>
<reference evidence="1 2" key="1">
    <citation type="journal article" date="2013" name="Nat. Genet.">
        <title>The genome of the hydatid tapeworm Echinococcus granulosus.</title>
        <authorList>
            <person name="Zheng H."/>
            <person name="Zhang W."/>
            <person name="Zhang L."/>
            <person name="Zhang Z."/>
            <person name="Li J."/>
            <person name="Lu G."/>
            <person name="Zhu Y."/>
            <person name="Wang Y."/>
            <person name="Huang Y."/>
            <person name="Liu J."/>
            <person name="Kang H."/>
            <person name="Chen J."/>
            <person name="Wang L."/>
            <person name="Chen A."/>
            <person name="Yu S."/>
            <person name="Gao Z."/>
            <person name="Jin L."/>
            <person name="Gu W."/>
            <person name="Wang Z."/>
            <person name="Zhao L."/>
            <person name="Shi B."/>
            <person name="Wen H."/>
            <person name="Lin R."/>
            <person name="Jones M.K."/>
            <person name="Brejova B."/>
            <person name="Vinar T."/>
            <person name="Zhao G."/>
            <person name="McManus D.P."/>
            <person name="Chen Z."/>
            <person name="Zhou Y."/>
            <person name="Wang S."/>
        </authorList>
    </citation>
    <scope>NUCLEOTIDE SEQUENCE [LARGE SCALE GENOMIC DNA]</scope>
</reference>
<dbReference type="AlphaFoldDB" id="W6U3P3"/>
<dbReference type="KEGG" id="egl:EGR_09436"/>
<dbReference type="CTD" id="36345151"/>
<organism evidence="1 2">
    <name type="scientific">Echinococcus granulosus</name>
    <name type="common">Hydatid tapeworm</name>
    <dbReference type="NCBI Taxonomy" id="6210"/>
    <lineage>
        <taxon>Eukaryota</taxon>
        <taxon>Metazoa</taxon>
        <taxon>Spiralia</taxon>
        <taxon>Lophotrochozoa</taxon>
        <taxon>Platyhelminthes</taxon>
        <taxon>Cestoda</taxon>
        <taxon>Eucestoda</taxon>
        <taxon>Cyclophyllidea</taxon>
        <taxon>Taeniidae</taxon>
        <taxon>Echinococcus</taxon>
        <taxon>Echinococcus granulosus group</taxon>
    </lineage>
</organism>